<evidence type="ECO:0000313" key="9">
    <source>
        <dbReference type="Proteomes" id="UP000887574"/>
    </source>
</evidence>
<sequence length="429" mass="50151">MRKVKHHYQRKIVYGSVEHVRAIGNCRAEVFILKCIFESESQKPVSDSTIAATSYFIGFNQNLLISSRAKINKAMAIPITPEVPDRQPRDIVICMSRIFAFERWQLLVTAMEVYKLLKVDLVVAHVISALDSIYQLMKVYEEQKILLIKPGVEFPYTQDMAYDSNMQTEFNSQILLAHECFYQFRESAQFIALIDWDDLLITLKFKSLFSAFQAATLRFPQAAYYSVNKLESSFIEQEKDPSKFNLRALMTQGIKTAHIYNDEKMVVRPSKLRGFWMHNSVYLEEEAHPVQLTTNYSIMLHLANEERVPQQEFLYSFLSKLDLDTLERTSRHLLSQLQRKQVIDQLPTEYPYFESISQCHKNIFVYYKANTEPMCLSYSLCAFPKSKTKCMVTHTKWYSKQLNDGWNTIHVRVNSTLNENFNGCIKDRF</sequence>
<dbReference type="GO" id="GO:0016020">
    <property type="term" value="C:membrane"/>
    <property type="evidence" value="ECO:0007669"/>
    <property type="project" value="UniProtKB-SubCell"/>
</dbReference>
<name>A0A915DBS7_9BILA</name>
<reference evidence="10" key="1">
    <citation type="submission" date="2022-11" db="UniProtKB">
        <authorList>
            <consortium name="WormBaseParasite"/>
        </authorList>
    </citation>
    <scope>IDENTIFICATION</scope>
</reference>
<dbReference type="InterPro" id="IPR008166">
    <property type="entry name" value="Glyco_transf_92"/>
</dbReference>
<keyword evidence="7" id="KW-0472">Membrane</keyword>
<evidence type="ECO:0000313" key="10">
    <source>
        <dbReference type="WBParaSite" id="jg17764"/>
    </source>
</evidence>
<evidence type="ECO:0000256" key="8">
    <source>
        <dbReference type="RuleBase" id="RU366017"/>
    </source>
</evidence>
<proteinExistence type="inferred from homology"/>
<evidence type="ECO:0000256" key="3">
    <source>
        <dbReference type="ARBA" id="ARBA00022676"/>
    </source>
</evidence>
<evidence type="ECO:0000256" key="1">
    <source>
        <dbReference type="ARBA" id="ARBA00004167"/>
    </source>
</evidence>
<keyword evidence="9" id="KW-1185">Reference proteome</keyword>
<keyword evidence="3 8" id="KW-0328">Glycosyltransferase</keyword>
<keyword evidence="6" id="KW-1133">Transmembrane helix</keyword>
<evidence type="ECO:0000256" key="7">
    <source>
        <dbReference type="ARBA" id="ARBA00023136"/>
    </source>
</evidence>
<comment type="similarity">
    <text evidence="2 8">Belongs to the glycosyltransferase 92 family.</text>
</comment>
<dbReference type="PANTHER" id="PTHR21645:SF8">
    <property type="entry name" value="GLYCOSYLTRANSFERASE FAMILY 92 PROTEIN F13G3.3"/>
    <property type="match status" value="1"/>
</dbReference>
<evidence type="ECO:0000256" key="6">
    <source>
        <dbReference type="ARBA" id="ARBA00022989"/>
    </source>
</evidence>
<evidence type="ECO:0000256" key="2">
    <source>
        <dbReference type="ARBA" id="ARBA00007647"/>
    </source>
</evidence>
<evidence type="ECO:0000256" key="5">
    <source>
        <dbReference type="ARBA" id="ARBA00022692"/>
    </source>
</evidence>
<dbReference type="EC" id="2.4.1.-" evidence="8"/>
<evidence type="ECO:0000256" key="4">
    <source>
        <dbReference type="ARBA" id="ARBA00022679"/>
    </source>
</evidence>
<dbReference type="WBParaSite" id="jg17764">
    <property type="protein sequence ID" value="jg17764"/>
    <property type="gene ID" value="jg17764"/>
</dbReference>
<dbReference type="PANTHER" id="PTHR21645">
    <property type="entry name" value="GLYCOSYLTRANSFERASE FAMILY 92 PROTEIN"/>
    <property type="match status" value="1"/>
</dbReference>
<protein>
    <recommendedName>
        <fullName evidence="8">Glycosyltransferase family 92 protein</fullName>
        <ecNumber evidence="8">2.4.1.-</ecNumber>
    </recommendedName>
</protein>
<accession>A0A915DBS7</accession>
<organism evidence="9 10">
    <name type="scientific">Ditylenchus dipsaci</name>
    <dbReference type="NCBI Taxonomy" id="166011"/>
    <lineage>
        <taxon>Eukaryota</taxon>
        <taxon>Metazoa</taxon>
        <taxon>Ecdysozoa</taxon>
        <taxon>Nematoda</taxon>
        <taxon>Chromadorea</taxon>
        <taxon>Rhabditida</taxon>
        <taxon>Tylenchina</taxon>
        <taxon>Tylenchomorpha</taxon>
        <taxon>Sphaerularioidea</taxon>
        <taxon>Anguinidae</taxon>
        <taxon>Anguininae</taxon>
        <taxon>Ditylenchus</taxon>
    </lineage>
</organism>
<dbReference type="InterPro" id="IPR052012">
    <property type="entry name" value="GTase_92"/>
</dbReference>
<keyword evidence="5" id="KW-0812">Transmembrane</keyword>
<keyword evidence="4 8" id="KW-0808">Transferase</keyword>
<dbReference type="Pfam" id="PF01697">
    <property type="entry name" value="Glyco_transf_92"/>
    <property type="match status" value="1"/>
</dbReference>
<comment type="subcellular location">
    <subcellularLocation>
        <location evidence="1">Membrane</location>
        <topology evidence="1">Single-pass membrane protein</topology>
    </subcellularLocation>
</comment>
<dbReference type="GO" id="GO:0016757">
    <property type="term" value="F:glycosyltransferase activity"/>
    <property type="evidence" value="ECO:0007669"/>
    <property type="project" value="UniProtKB-UniRule"/>
</dbReference>
<dbReference type="Proteomes" id="UP000887574">
    <property type="component" value="Unplaced"/>
</dbReference>
<dbReference type="AlphaFoldDB" id="A0A915DBS7"/>